<dbReference type="InterPro" id="IPR009122">
    <property type="entry name" value="Desmosomal_cadherin"/>
</dbReference>
<evidence type="ECO:0000256" key="10">
    <source>
        <dbReference type="ARBA" id="ARBA00023136"/>
    </source>
</evidence>
<dbReference type="InterPro" id="IPR015919">
    <property type="entry name" value="Cadherin-like_sf"/>
</dbReference>
<evidence type="ECO:0000256" key="16">
    <source>
        <dbReference type="SAM" id="SignalP"/>
    </source>
</evidence>
<feature type="domain" description="Cadherin" evidence="17">
    <location>
        <begin position="316"/>
        <end position="427"/>
    </location>
</feature>
<evidence type="ECO:0000256" key="11">
    <source>
        <dbReference type="ARBA" id="ARBA00023180"/>
    </source>
</evidence>
<comment type="function">
    <text evidence="14">A component of desmosome cell-cell junctions which are required for positive regulation of cellular adhesion. Involved in the interaction of plaque proteins and intermediate filaments mediating cell-cell adhesion.</text>
</comment>
<dbReference type="InterPro" id="IPR027397">
    <property type="entry name" value="Catenin-bd_sf"/>
</dbReference>
<dbReference type="Pfam" id="PF01049">
    <property type="entry name" value="CADH_Y-type_LIR"/>
    <property type="match status" value="1"/>
</dbReference>
<evidence type="ECO:0000256" key="8">
    <source>
        <dbReference type="ARBA" id="ARBA00022949"/>
    </source>
</evidence>
<dbReference type="Gene3D" id="4.10.900.10">
    <property type="entry name" value="TCF3-CBD (Catenin binding domain)"/>
    <property type="match status" value="1"/>
</dbReference>
<name>A0AAY5EUJ0_ELEEL</name>
<dbReference type="Pfam" id="PF00028">
    <property type="entry name" value="Cadherin"/>
    <property type="match status" value="2"/>
</dbReference>
<dbReference type="Ensembl" id="ENSEEET00000065448.1">
    <property type="protein sequence ID" value="ENSEEEP00000060394.1"/>
    <property type="gene ID" value="ENSEEEG00000000422.2"/>
</dbReference>
<keyword evidence="6 12" id="KW-0106">Calcium</keyword>
<dbReference type="InterPro" id="IPR050971">
    <property type="entry name" value="Cadherin-domain_protein"/>
</dbReference>
<dbReference type="GO" id="GO:0007156">
    <property type="term" value="P:homophilic cell adhesion via plasma membrane adhesion molecules"/>
    <property type="evidence" value="ECO:0007669"/>
    <property type="project" value="InterPro"/>
</dbReference>
<dbReference type="CDD" id="cd11304">
    <property type="entry name" value="Cadherin_repeat"/>
    <property type="match status" value="3"/>
</dbReference>
<evidence type="ECO:0000256" key="3">
    <source>
        <dbReference type="ARBA" id="ARBA00022692"/>
    </source>
</evidence>
<evidence type="ECO:0000256" key="1">
    <source>
        <dbReference type="ARBA" id="ARBA00004568"/>
    </source>
</evidence>
<keyword evidence="19" id="KW-1185">Reference proteome</keyword>
<keyword evidence="9" id="KW-1133">Transmembrane helix</keyword>
<dbReference type="InterPro" id="IPR000233">
    <property type="entry name" value="Cadherin_Y-type_LIR"/>
</dbReference>
<dbReference type="FunFam" id="2.60.40.60:FF:000074">
    <property type="entry name" value="Desmoglein 4"/>
    <property type="match status" value="1"/>
</dbReference>
<comment type="subcellular location">
    <subcellularLocation>
        <location evidence="1">Cell junction</location>
        <location evidence="1">Desmosome</location>
    </subcellularLocation>
    <subcellularLocation>
        <location evidence="13">Cell membrane</location>
        <topology evidence="13">Single-pass type I membrane protein</topology>
    </subcellularLocation>
</comment>
<organism evidence="18 19">
    <name type="scientific">Electrophorus electricus</name>
    <name type="common">Electric eel</name>
    <name type="synonym">Gymnotus electricus</name>
    <dbReference type="NCBI Taxonomy" id="8005"/>
    <lineage>
        <taxon>Eukaryota</taxon>
        <taxon>Metazoa</taxon>
        <taxon>Chordata</taxon>
        <taxon>Craniata</taxon>
        <taxon>Vertebrata</taxon>
        <taxon>Euteleostomi</taxon>
        <taxon>Actinopterygii</taxon>
        <taxon>Neopterygii</taxon>
        <taxon>Teleostei</taxon>
        <taxon>Ostariophysi</taxon>
        <taxon>Gymnotiformes</taxon>
        <taxon>Gymnotoidei</taxon>
        <taxon>Gymnotidae</taxon>
        <taxon>Electrophorus</taxon>
    </lineage>
</organism>
<dbReference type="GO" id="GO:0030057">
    <property type="term" value="C:desmosome"/>
    <property type="evidence" value="ECO:0007669"/>
    <property type="project" value="UniProtKB-SubCell"/>
</dbReference>
<gene>
    <name evidence="18" type="primary">si:ch73-74h11.1</name>
</gene>
<dbReference type="SMART" id="SM00112">
    <property type="entry name" value="CA"/>
    <property type="match status" value="3"/>
</dbReference>
<dbReference type="PROSITE" id="PS00232">
    <property type="entry name" value="CADHERIN_1"/>
    <property type="match status" value="2"/>
</dbReference>
<dbReference type="GeneTree" id="ENSGT01030000234624"/>
<evidence type="ECO:0000313" key="19">
    <source>
        <dbReference type="Proteomes" id="UP000314983"/>
    </source>
</evidence>
<evidence type="ECO:0000256" key="2">
    <source>
        <dbReference type="ARBA" id="ARBA00022475"/>
    </source>
</evidence>
<evidence type="ECO:0000256" key="6">
    <source>
        <dbReference type="ARBA" id="ARBA00022837"/>
    </source>
</evidence>
<evidence type="ECO:0000256" key="12">
    <source>
        <dbReference type="PROSITE-ProRule" id="PRU00043"/>
    </source>
</evidence>
<dbReference type="FunFam" id="2.60.40.60:FF:000011">
    <property type="entry name" value="Cadherin 1"/>
    <property type="match status" value="1"/>
</dbReference>
<feature type="chain" id="PRO_5044315901" description="Cadherin domain-containing protein" evidence="16">
    <location>
        <begin position="22"/>
        <end position="880"/>
    </location>
</feature>
<keyword evidence="2" id="KW-1003">Cell membrane</keyword>
<protein>
    <recommendedName>
        <fullName evidence="17">Cadherin domain-containing protein</fullName>
    </recommendedName>
</protein>
<evidence type="ECO:0000256" key="9">
    <source>
        <dbReference type="ARBA" id="ARBA00022989"/>
    </source>
</evidence>
<dbReference type="PRINTS" id="PR01818">
    <property type="entry name" value="DESMOCADHERN"/>
</dbReference>
<sequence length="880" mass="96074">LQPCCCFNWCLILVLCTYGYSIRSDRDSESRSLEYFLTGHGADKEPYNLFVVNPKNGFVRITGLLDREEISHYNLTGRARYRDGSMAEADVELKIQVEDQNDNPPTFKLFTGAVSECSKIGTPVMQISAEDADEHGTINSKIAYSIVKQTPEGSGSMFSIDRGTGNLYVKRHTLDRETHDAYALVVQGVDMDGAANGNTGTGTVQIQILDINDNVPTLEKDEYTGSVDEGVSDVVVMRIKAQDKDMENTNNWLALFNIIKGNEDELFSIETDPKTNEGILKLVKVYIYAKFKIVLVFSFYPIKIGVNNLPDGPGFSPAVKDLPVSENPEEVHVPVVIGSFLALDGDTGETAENVRYAKGHDPDNWLAIDEDTSEIKLLKIPDRESKLLVNGTYFAKILCMTKDVPPKTATGTIALKVEDTNDNCPKLTSTYENVCSDTKVVNISAFDEDVYPNGEPYTFVLIKEETRGEWEIAPINGTSVSLHSKDLLWPGFYELTMEISDMKGLACEDKQKLQVEVCTCQKGGTCGVRTGQQQSVLSQIGVPAIGPLITGLALLISELKCVYTYTLIMCAPVVQVNRLLGELSMLHTIKNYNVQHSLIPILNIFLTFVFQKVSSAAGNPQDSLLIYNYEGQGSPAGSVGCSSLLESDNDLEFLSDLGPKFMTLAEICSPPKPRSPPTKVEYIVKSADTSFKSETSVTTNTIQTPKSPTPPPQQNTAVSKTINNSIITETTNNSVITETTNKSIITKNNEKSVITETNNKSDALSIMNTSQTLLVQQQPLYYLVEHQVPHTVILAERPAQGMYLINGPTGVEGLILQNGNITQGTLEQQGMYMIDGASIMQGGIVLDGGPSPTSPGRQKLKGTGAQGIHPGRTGEGTGKK</sequence>
<keyword evidence="7 13" id="KW-0130">Cell adhesion</keyword>
<reference evidence="18" key="3">
    <citation type="submission" date="2025-09" db="UniProtKB">
        <authorList>
            <consortium name="Ensembl"/>
        </authorList>
    </citation>
    <scope>IDENTIFICATION</scope>
</reference>
<evidence type="ECO:0000256" key="14">
    <source>
        <dbReference type="RuleBase" id="RU004358"/>
    </source>
</evidence>
<dbReference type="GO" id="GO:0045216">
    <property type="term" value="P:cell-cell junction organization"/>
    <property type="evidence" value="ECO:0007669"/>
    <property type="project" value="UniProtKB-ARBA"/>
</dbReference>
<dbReference type="FunFam" id="2.60.40.60:FF:000019">
    <property type="entry name" value="Cadherin 2"/>
    <property type="match status" value="1"/>
</dbReference>
<evidence type="ECO:0000259" key="17">
    <source>
        <dbReference type="PROSITE" id="PS50268"/>
    </source>
</evidence>
<keyword evidence="8" id="KW-0965">Cell junction</keyword>
<proteinExistence type="predicted"/>
<reference evidence="18" key="2">
    <citation type="submission" date="2025-08" db="UniProtKB">
        <authorList>
            <consortium name="Ensembl"/>
        </authorList>
    </citation>
    <scope>IDENTIFICATION</scope>
</reference>
<dbReference type="PROSITE" id="PS50268">
    <property type="entry name" value="CADHERIN_2"/>
    <property type="match status" value="3"/>
</dbReference>
<feature type="region of interest" description="Disordered" evidence="15">
    <location>
        <begin position="846"/>
        <end position="880"/>
    </location>
</feature>
<feature type="domain" description="Cadherin" evidence="17">
    <location>
        <begin position="106"/>
        <end position="218"/>
    </location>
</feature>
<evidence type="ECO:0000256" key="13">
    <source>
        <dbReference type="RuleBase" id="RU003318"/>
    </source>
</evidence>
<keyword evidence="4" id="KW-0479">Metal-binding</keyword>
<dbReference type="Proteomes" id="UP000314983">
    <property type="component" value="Chromosome 3"/>
</dbReference>
<dbReference type="PRINTS" id="PR00205">
    <property type="entry name" value="CADHERIN"/>
</dbReference>
<reference evidence="18 19" key="1">
    <citation type="submission" date="2020-05" db="EMBL/GenBank/DDBJ databases">
        <title>Electrophorus electricus (electric eel) genome, fEleEle1, primary haplotype.</title>
        <authorList>
            <person name="Myers G."/>
            <person name="Meyer A."/>
            <person name="Fedrigo O."/>
            <person name="Formenti G."/>
            <person name="Rhie A."/>
            <person name="Tracey A."/>
            <person name="Sims Y."/>
            <person name="Jarvis E.D."/>
        </authorList>
    </citation>
    <scope>NUCLEOTIDE SEQUENCE [LARGE SCALE GENOMIC DNA]</scope>
</reference>
<keyword evidence="16" id="KW-0732">Signal</keyword>
<keyword evidence="11" id="KW-0325">Glycoprotein</keyword>
<keyword evidence="10" id="KW-0472">Membrane</keyword>
<dbReference type="PANTHER" id="PTHR24025">
    <property type="entry name" value="DESMOGLEIN FAMILY MEMBER"/>
    <property type="match status" value="1"/>
</dbReference>
<dbReference type="AlphaFoldDB" id="A0AAY5EUJ0"/>
<feature type="domain" description="Cadherin" evidence="17">
    <location>
        <begin position="24"/>
        <end position="107"/>
    </location>
</feature>
<evidence type="ECO:0000256" key="4">
    <source>
        <dbReference type="ARBA" id="ARBA00022723"/>
    </source>
</evidence>
<accession>A0AAY5EUJ0</accession>
<keyword evidence="3 13" id="KW-0812">Transmembrane</keyword>
<dbReference type="FunFam" id="2.60.40.60:FF:000068">
    <property type="entry name" value="Desmoglein 1"/>
    <property type="match status" value="1"/>
</dbReference>
<dbReference type="GO" id="GO:0005886">
    <property type="term" value="C:plasma membrane"/>
    <property type="evidence" value="ECO:0007669"/>
    <property type="project" value="UniProtKB-SubCell"/>
</dbReference>
<dbReference type="Gene3D" id="2.60.40.60">
    <property type="entry name" value="Cadherins"/>
    <property type="match status" value="5"/>
</dbReference>
<dbReference type="PANTHER" id="PTHR24025:SF32">
    <property type="entry name" value="DESMOGLEIN-2"/>
    <property type="match status" value="1"/>
</dbReference>
<dbReference type="SUPFAM" id="SSF49313">
    <property type="entry name" value="Cadherin-like"/>
    <property type="match status" value="5"/>
</dbReference>
<dbReference type="GO" id="GO:0055113">
    <property type="term" value="P:epiboly involved in gastrulation with mouth forming second"/>
    <property type="evidence" value="ECO:0007669"/>
    <property type="project" value="UniProtKB-ARBA"/>
</dbReference>
<dbReference type="InterPro" id="IPR020894">
    <property type="entry name" value="Cadherin_CS"/>
</dbReference>
<evidence type="ECO:0000313" key="18">
    <source>
        <dbReference type="Ensembl" id="ENSEEEP00000060394.1"/>
    </source>
</evidence>
<feature type="signal peptide" evidence="16">
    <location>
        <begin position="1"/>
        <end position="21"/>
    </location>
</feature>
<evidence type="ECO:0000256" key="5">
    <source>
        <dbReference type="ARBA" id="ARBA00022737"/>
    </source>
</evidence>
<dbReference type="GO" id="GO:0060027">
    <property type="term" value="P:convergent extension involved in gastrulation"/>
    <property type="evidence" value="ECO:0007669"/>
    <property type="project" value="UniProtKB-ARBA"/>
</dbReference>
<dbReference type="GO" id="GO:0005509">
    <property type="term" value="F:calcium ion binding"/>
    <property type="evidence" value="ECO:0007669"/>
    <property type="project" value="UniProtKB-UniRule"/>
</dbReference>
<dbReference type="InterPro" id="IPR002126">
    <property type="entry name" value="Cadherin-like_dom"/>
</dbReference>
<evidence type="ECO:0000256" key="15">
    <source>
        <dbReference type="SAM" id="MobiDB-lite"/>
    </source>
</evidence>
<dbReference type="FunFam" id="2.60.40.60:FF:000031">
    <property type="entry name" value="Cadherin 3"/>
    <property type="match status" value="1"/>
</dbReference>
<evidence type="ECO:0000256" key="7">
    <source>
        <dbReference type="ARBA" id="ARBA00022889"/>
    </source>
</evidence>
<feature type="region of interest" description="Disordered" evidence="15">
    <location>
        <begin position="694"/>
        <end position="717"/>
    </location>
</feature>
<keyword evidence="5" id="KW-0677">Repeat</keyword>